<comment type="caution">
    <text evidence="1">The sequence shown here is derived from an EMBL/GenBank/DDBJ whole genome shotgun (WGS) entry which is preliminary data.</text>
</comment>
<dbReference type="InterPro" id="IPR012349">
    <property type="entry name" value="Split_barrel_FMN-bd"/>
</dbReference>
<dbReference type="Proteomes" id="UP001501490">
    <property type="component" value="Unassembled WGS sequence"/>
</dbReference>
<sequence>MGHQTGRGPRVVVVSYALTDDQVIFRIPEYNEIRQYACGRRITLNVSWASEGVRTEVVVAGVGFLPENEAELLASVDLVDEWPSGISTHVLCLDLAVIEGTQSAPFDVVGADGG</sequence>
<protein>
    <submittedName>
        <fullName evidence="1">Uncharacterized protein</fullName>
    </submittedName>
</protein>
<dbReference type="EMBL" id="BAABAB010000036">
    <property type="protein sequence ID" value="GAA3634803.1"/>
    <property type="molecule type" value="Genomic_DNA"/>
</dbReference>
<gene>
    <name evidence="1" type="ORF">GCM10022236_41760</name>
</gene>
<reference evidence="2" key="1">
    <citation type="journal article" date="2019" name="Int. J. Syst. Evol. Microbiol.">
        <title>The Global Catalogue of Microorganisms (GCM) 10K type strain sequencing project: providing services to taxonomists for standard genome sequencing and annotation.</title>
        <authorList>
            <consortium name="The Broad Institute Genomics Platform"/>
            <consortium name="The Broad Institute Genome Sequencing Center for Infectious Disease"/>
            <person name="Wu L."/>
            <person name="Ma J."/>
        </authorList>
    </citation>
    <scope>NUCLEOTIDE SEQUENCE [LARGE SCALE GENOMIC DNA]</scope>
    <source>
        <strain evidence="2">JCM 16929</strain>
    </source>
</reference>
<dbReference type="Gene3D" id="2.30.110.10">
    <property type="entry name" value="Electron Transport, Fmn-binding Protein, Chain A"/>
    <property type="match status" value="1"/>
</dbReference>
<evidence type="ECO:0000313" key="2">
    <source>
        <dbReference type="Proteomes" id="UP001501490"/>
    </source>
</evidence>
<accession>A0ABP7ALH2</accession>
<proteinExistence type="predicted"/>
<dbReference type="RefSeq" id="WP_344808227.1">
    <property type="nucleotide sequence ID" value="NZ_BAABAB010000036.1"/>
</dbReference>
<evidence type="ECO:0000313" key="1">
    <source>
        <dbReference type="EMBL" id="GAA3634803.1"/>
    </source>
</evidence>
<name>A0ABP7ALH2_9ACTN</name>
<keyword evidence="2" id="KW-1185">Reference proteome</keyword>
<organism evidence="1 2">
    <name type="scientific">Microlunatus ginsengisoli</name>
    <dbReference type="NCBI Taxonomy" id="363863"/>
    <lineage>
        <taxon>Bacteria</taxon>
        <taxon>Bacillati</taxon>
        <taxon>Actinomycetota</taxon>
        <taxon>Actinomycetes</taxon>
        <taxon>Propionibacteriales</taxon>
        <taxon>Propionibacteriaceae</taxon>
        <taxon>Microlunatus</taxon>
    </lineage>
</organism>